<evidence type="ECO:0000313" key="2">
    <source>
        <dbReference type="Proteomes" id="UP000694892"/>
    </source>
</evidence>
<dbReference type="AlphaFoldDB" id="A0A974H8M6"/>
<evidence type="ECO:0000313" key="1">
    <source>
        <dbReference type="EMBL" id="OCT68838.1"/>
    </source>
</evidence>
<gene>
    <name evidence="1" type="ORF">XELAEV_18040142mg</name>
</gene>
<organism evidence="1 2">
    <name type="scientific">Xenopus laevis</name>
    <name type="common">African clawed frog</name>
    <dbReference type="NCBI Taxonomy" id="8355"/>
    <lineage>
        <taxon>Eukaryota</taxon>
        <taxon>Metazoa</taxon>
        <taxon>Chordata</taxon>
        <taxon>Craniata</taxon>
        <taxon>Vertebrata</taxon>
        <taxon>Euteleostomi</taxon>
        <taxon>Amphibia</taxon>
        <taxon>Batrachia</taxon>
        <taxon>Anura</taxon>
        <taxon>Pipoidea</taxon>
        <taxon>Pipidae</taxon>
        <taxon>Xenopodinae</taxon>
        <taxon>Xenopus</taxon>
        <taxon>Xenopus</taxon>
    </lineage>
</organism>
<protein>
    <submittedName>
        <fullName evidence="1">Uncharacterized protein</fullName>
    </submittedName>
</protein>
<dbReference type="EMBL" id="CM004480">
    <property type="protein sequence ID" value="OCT68838.1"/>
    <property type="molecule type" value="Genomic_DNA"/>
</dbReference>
<name>A0A974H8M6_XENLA</name>
<sequence>MRAPDCFIQYSIIVSVLLYSSGLVMGRPIEPGMEILRLPRATDFQKTRIKTLQRLREILLDAVESVAKALKGAEIEFKSLPQNAAQEQEKIGSLQKIVKGVLDGVEFMVQIVKDLEITCLFALNHSEIFYISIVNYRKASLITPPFIFD</sequence>
<proteinExistence type="predicted"/>
<reference evidence="2" key="1">
    <citation type="journal article" date="2016" name="Nature">
        <title>Genome evolution in the allotetraploid frog Xenopus laevis.</title>
        <authorList>
            <person name="Session A.M."/>
            <person name="Uno Y."/>
            <person name="Kwon T."/>
            <person name="Chapman J.A."/>
            <person name="Toyoda A."/>
            <person name="Takahashi S."/>
            <person name="Fukui A."/>
            <person name="Hikosaka A."/>
            <person name="Suzuki A."/>
            <person name="Kondo M."/>
            <person name="van Heeringen S.J."/>
            <person name="Quigley I."/>
            <person name="Heinz S."/>
            <person name="Ogino H."/>
            <person name="Ochi H."/>
            <person name="Hellsten U."/>
            <person name="Lyons J.B."/>
            <person name="Simakov O."/>
            <person name="Putnam N."/>
            <person name="Stites J."/>
            <person name="Kuroki Y."/>
            <person name="Tanaka T."/>
            <person name="Michiue T."/>
            <person name="Watanabe M."/>
            <person name="Bogdanovic O."/>
            <person name="Lister R."/>
            <person name="Georgiou G."/>
            <person name="Paranjpe S.S."/>
            <person name="van Kruijsbergen I."/>
            <person name="Shu S."/>
            <person name="Carlson J."/>
            <person name="Kinoshita T."/>
            <person name="Ohta Y."/>
            <person name="Mawaribuchi S."/>
            <person name="Jenkins J."/>
            <person name="Grimwood J."/>
            <person name="Schmutz J."/>
            <person name="Mitros T."/>
            <person name="Mozaffari S.V."/>
            <person name="Suzuki Y."/>
            <person name="Haramoto Y."/>
            <person name="Yamamoto T.S."/>
            <person name="Takagi C."/>
            <person name="Heald R."/>
            <person name="Miller K."/>
            <person name="Haudenschild C."/>
            <person name="Kitzman J."/>
            <person name="Nakayama T."/>
            <person name="Izutsu Y."/>
            <person name="Robert J."/>
            <person name="Fortriede J."/>
            <person name="Burns K."/>
            <person name="Lotay V."/>
            <person name="Karimi K."/>
            <person name="Yasuoka Y."/>
            <person name="Dichmann D.S."/>
            <person name="Flajnik M.F."/>
            <person name="Houston D.W."/>
            <person name="Shendure J."/>
            <person name="DuPasquier L."/>
            <person name="Vize P.D."/>
            <person name="Zorn A.M."/>
            <person name="Ito M."/>
            <person name="Marcotte E.M."/>
            <person name="Wallingford J.B."/>
            <person name="Ito Y."/>
            <person name="Asashima M."/>
            <person name="Ueno N."/>
            <person name="Matsuda Y."/>
            <person name="Veenstra G.J."/>
            <person name="Fujiyama A."/>
            <person name="Harland R.M."/>
            <person name="Taira M."/>
            <person name="Rokhsar D.S."/>
        </authorList>
    </citation>
    <scope>NUCLEOTIDE SEQUENCE [LARGE SCALE GENOMIC DNA]</scope>
    <source>
        <strain evidence="2">J</strain>
    </source>
</reference>
<accession>A0A974H8M6</accession>
<dbReference type="Proteomes" id="UP000694892">
    <property type="component" value="Chromosome 8L"/>
</dbReference>